<feature type="transmembrane region" description="Helical" evidence="1">
    <location>
        <begin position="39"/>
        <end position="60"/>
    </location>
</feature>
<dbReference type="Pfam" id="PF12291">
    <property type="entry name" value="DUF3623"/>
    <property type="match status" value="1"/>
</dbReference>
<organism evidence="2 3">
    <name type="scientific">Rhabdonatronobacter sediminivivens</name>
    <dbReference type="NCBI Taxonomy" id="2743469"/>
    <lineage>
        <taxon>Bacteria</taxon>
        <taxon>Pseudomonadati</taxon>
        <taxon>Pseudomonadota</taxon>
        <taxon>Alphaproteobacteria</taxon>
        <taxon>Rhodobacterales</taxon>
        <taxon>Paracoccaceae</taxon>
        <taxon>Rhabdonatronobacter</taxon>
    </lineage>
</organism>
<feature type="transmembrane region" description="Helical" evidence="1">
    <location>
        <begin position="190"/>
        <end position="211"/>
    </location>
</feature>
<evidence type="ECO:0000313" key="3">
    <source>
        <dbReference type="Proteomes" id="UP000529417"/>
    </source>
</evidence>
<evidence type="ECO:0000313" key="2">
    <source>
        <dbReference type="EMBL" id="NYS23451.1"/>
    </source>
</evidence>
<gene>
    <name evidence="2" type="ORF">HUK65_00485</name>
</gene>
<name>A0A7Z0KX92_9RHOB</name>
<dbReference type="EMBL" id="JACBXS010000001">
    <property type="protein sequence ID" value="NYS23451.1"/>
    <property type="molecule type" value="Genomic_DNA"/>
</dbReference>
<reference evidence="2 3" key="1">
    <citation type="journal article" date="2000" name="Arch. Microbiol.">
        <title>Rhodobaca bogoriensis gen. nov. and sp. nov., an alkaliphilic purple nonsulfur bacterium from African Rift Valley soda lakes.</title>
        <authorList>
            <person name="Milford A.D."/>
            <person name="Achenbach L.A."/>
            <person name="Jung D.O."/>
            <person name="Madigan M.T."/>
        </authorList>
    </citation>
    <scope>NUCLEOTIDE SEQUENCE [LARGE SCALE GENOMIC DNA]</scope>
    <source>
        <strain evidence="2 3">2376</strain>
    </source>
</reference>
<proteinExistence type="predicted"/>
<accession>A0A7Z0KX92</accession>
<feature type="transmembrane region" description="Helical" evidence="1">
    <location>
        <begin position="66"/>
        <end position="91"/>
    </location>
</feature>
<keyword evidence="1" id="KW-0812">Transmembrane</keyword>
<dbReference type="Proteomes" id="UP000529417">
    <property type="component" value="Unassembled WGS sequence"/>
</dbReference>
<sequence length="271" mass="29415">MLESPLFAALSALLLWWASTGVLLWRVHVADRGHGDQHTLSVILGLPLFAAGVLGVNATLGDPSALGVWLAFLSALALWGWIELAFLSGVITGPNQAPCPPGLRGARRFWSAFATIAWHELALLATLVTLGAATWGAENAFAFWTFALLFGARISAKLNLFLGVPRINTDFLPRPLAHLSGYFRQGPVSGFFPVSVTLLALTTGCFIERIVSATTPGATVGFTLLAALSALALLEHWFMVWRVRDDKLWRWLLPDAQPTQPKRLQEDSHGL</sequence>
<feature type="transmembrane region" description="Helical" evidence="1">
    <location>
        <begin position="217"/>
        <end position="240"/>
    </location>
</feature>
<keyword evidence="1" id="KW-0472">Membrane</keyword>
<keyword evidence="1" id="KW-1133">Transmembrane helix</keyword>
<dbReference type="InterPro" id="IPR017496">
    <property type="entry name" value="Photo_alph_chp2"/>
</dbReference>
<dbReference type="NCBIfam" id="TIGR03055">
    <property type="entry name" value="photo_alph_chp2"/>
    <property type="match status" value="1"/>
</dbReference>
<comment type="caution">
    <text evidence="2">The sequence shown here is derived from an EMBL/GenBank/DDBJ whole genome shotgun (WGS) entry which is preliminary data.</text>
</comment>
<dbReference type="AlphaFoldDB" id="A0A7Z0KX92"/>
<feature type="transmembrane region" description="Helical" evidence="1">
    <location>
        <begin position="141"/>
        <end position="164"/>
    </location>
</feature>
<keyword evidence="3" id="KW-1185">Reference proteome</keyword>
<feature type="transmembrane region" description="Helical" evidence="1">
    <location>
        <begin position="6"/>
        <end position="27"/>
    </location>
</feature>
<protein>
    <submittedName>
        <fullName evidence="2">DUF3623 domain-containing protein</fullName>
    </submittedName>
</protein>
<evidence type="ECO:0000256" key="1">
    <source>
        <dbReference type="SAM" id="Phobius"/>
    </source>
</evidence>
<feature type="transmembrane region" description="Helical" evidence="1">
    <location>
        <begin position="112"/>
        <end position="135"/>
    </location>
</feature>